<dbReference type="OrthoDB" id="424012at2759"/>
<dbReference type="InterPro" id="IPR023696">
    <property type="entry name" value="Ureohydrolase_dom_sf"/>
</dbReference>
<evidence type="ECO:0000256" key="4">
    <source>
        <dbReference type="ARBA" id="ARBA00022491"/>
    </source>
</evidence>
<proteinExistence type="inferred from homology"/>
<evidence type="ECO:0000256" key="6">
    <source>
        <dbReference type="ARBA" id="ARBA00022853"/>
    </source>
</evidence>
<dbReference type="GO" id="GO:0000118">
    <property type="term" value="C:histone deacetylase complex"/>
    <property type="evidence" value="ECO:0007669"/>
    <property type="project" value="TreeGrafter"/>
</dbReference>
<evidence type="ECO:0000256" key="8">
    <source>
        <dbReference type="ARBA" id="ARBA00023163"/>
    </source>
</evidence>
<reference evidence="11 12" key="1">
    <citation type="submission" date="2019-03" db="EMBL/GenBank/DDBJ databases">
        <title>Single cell metagenomics reveals metabolic interactions within the superorganism composed of flagellate Streblomastix strix and complex community of Bacteroidetes bacteria on its surface.</title>
        <authorList>
            <person name="Treitli S.C."/>
            <person name="Kolisko M."/>
            <person name="Husnik F."/>
            <person name="Keeling P."/>
            <person name="Hampl V."/>
        </authorList>
    </citation>
    <scope>NUCLEOTIDE SEQUENCE [LARGE SCALE GENOMIC DNA]</scope>
    <source>
        <strain evidence="11">ST1C</strain>
    </source>
</reference>
<evidence type="ECO:0000259" key="10">
    <source>
        <dbReference type="Pfam" id="PF00850"/>
    </source>
</evidence>
<comment type="similarity">
    <text evidence="2">Belongs to the histone deacetylase family. HD type 2 subfamily.</text>
</comment>
<organism evidence="11 12">
    <name type="scientific">Streblomastix strix</name>
    <dbReference type="NCBI Taxonomy" id="222440"/>
    <lineage>
        <taxon>Eukaryota</taxon>
        <taxon>Metamonada</taxon>
        <taxon>Preaxostyla</taxon>
        <taxon>Oxymonadida</taxon>
        <taxon>Streblomastigidae</taxon>
        <taxon>Streblomastix</taxon>
    </lineage>
</organism>
<dbReference type="SUPFAM" id="SSF52768">
    <property type="entry name" value="Arginase/deacetylase"/>
    <property type="match status" value="1"/>
</dbReference>
<evidence type="ECO:0000313" key="11">
    <source>
        <dbReference type="EMBL" id="KAA6389131.1"/>
    </source>
</evidence>
<keyword evidence="7" id="KW-0805">Transcription regulation</keyword>
<keyword evidence="4" id="KW-0678">Repressor</keyword>
<dbReference type="InterPro" id="IPR000286">
    <property type="entry name" value="HDACs"/>
</dbReference>
<dbReference type="InterPro" id="IPR023801">
    <property type="entry name" value="His_deacetylse_dom"/>
</dbReference>
<dbReference type="Pfam" id="PF00850">
    <property type="entry name" value="Hist_deacetyl"/>
    <property type="match status" value="1"/>
</dbReference>
<comment type="caution">
    <text evidence="11">The sequence shown here is derived from an EMBL/GenBank/DDBJ whole genome shotgun (WGS) entry which is preliminary data.</text>
</comment>
<dbReference type="PANTHER" id="PTHR10625">
    <property type="entry name" value="HISTONE DEACETYLASE HDAC1-RELATED"/>
    <property type="match status" value="1"/>
</dbReference>
<dbReference type="GO" id="GO:0040029">
    <property type="term" value="P:epigenetic regulation of gene expression"/>
    <property type="evidence" value="ECO:0007669"/>
    <property type="project" value="TreeGrafter"/>
</dbReference>
<gene>
    <name evidence="11" type="ORF">EZS28_015340</name>
</gene>
<protein>
    <recommendedName>
        <fullName evidence="3">histone deacetylase</fullName>
        <ecNumber evidence="3">3.5.1.98</ecNumber>
    </recommendedName>
</protein>
<keyword evidence="8" id="KW-0804">Transcription</keyword>
<dbReference type="EC" id="3.5.1.98" evidence="3"/>
<evidence type="ECO:0000256" key="9">
    <source>
        <dbReference type="ARBA" id="ARBA00023242"/>
    </source>
</evidence>
<dbReference type="PRINTS" id="PR01270">
    <property type="entry name" value="HDASUPER"/>
</dbReference>
<dbReference type="Proteomes" id="UP000324800">
    <property type="component" value="Unassembled WGS sequence"/>
</dbReference>
<evidence type="ECO:0000256" key="7">
    <source>
        <dbReference type="ARBA" id="ARBA00023015"/>
    </source>
</evidence>
<sequence length="410" mass="45560">MTKTVLYIAEECLQHKGNNPRFECPERLESAISHLSSSGLMQKCEVRKGHTCSDEDILMCHTRAHLDKIKHYQFQDSSAPFEFINQQNKKDVSPQLASDSTYICRQSLTAARWAIGGCIEGVDMILNENKGMDKQNAKNGFVLCRPPGHHSQSTTVQGFCLFNNIAIAAVHALNRLRSIYPNEKEKQRVLIVDFDVHHGNGTEEIFLAQPDILYISSHLYMNGKFYPYSGSASTVGTGAGEGRNVNIPLPCVNCGDAEFIQIFQEIIIPIAREYQPSVVLVSAGFDIMEGDSVGRMLVTPRGLHILTRLLIDGIVSAQGRVLLVLEGGYSHEVLGEGVCACVQALLGEEFRNYDTLTQEKEGIYNDQKGGGEDELITRINPNVQKRVQAQLSLVINEVKAIQSHYWGCFQ</sequence>
<evidence type="ECO:0000256" key="5">
    <source>
        <dbReference type="ARBA" id="ARBA00022801"/>
    </source>
</evidence>
<evidence type="ECO:0000313" key="12">
    <source>
        <dbReference type="Proteomes" id="UP000324800"/>
    </source>
</evidence>
<keyword evidence="6" id="KW-0156">Chromatin regulator</keyword>
<evidence type="ECO:0000256" key="2">
    <source>
        <dbReference type="ARBA" id="ARBA00007738"/>
    </source>
</evidence>
<dbReference type="Gene3D" id="3.40.800.20">
    <property type="entry name" value="Histone deacetylase domain"/>
    <property type="match status" value="1"/>
</dbReference>
<dbReference type="AlphaFoldDB" id="A0A5J4W2I9"/>
<evidence type="ECO:0000256" key="3">
    <source>
        <dbReference type="ARBA" id="ARBA00012111"/>
    </source>
</evidence>
<dbReference type="PANTHER" id="PTHR10625:SF5">
    <property type="entry name" value="HISTONE DEACETYLASE"/>
    <property type="match status" value="1"/>
</dbReference>
<name>A0A5J4W2I9_9EUKA</name>
<keyword evidence="9" id="KW-0539">Nucleus</keyword>
<keyword evidence="5" id="KW-0378">Hydrolase</keyword>
<evidence type="ECO:0000256" key="1">
    <source>
        <dbReference type="ARBA" id="ARBA00004123"/>
    </source>
</evidence>
<dbReference type="InterPro" id="IPR037138">
    <property type="entry name" value="His_deacetylse_dom_sf"/>
</dbReference>
<dbReference type="EMBL" id="SNRW01003706">
    <property type="protein sequence ID" value="KAA6389131.1"/>
    <property type="molecule type" value="Genomic_DNA"/>
</dbReference>
<dbReference type="CDD" id="cd09992">
    <property type="entry name" value="HDAC_classII"/>
    <property type="match status" value="1"/>
</dbReference>
<dbReference type="GO" id="GO:0141221">
    <property type="term" value="F:histone deacetylase activity, hydrolytic mechanism"/>
    <property type="evidence" value="ECO:0007669"/>
    <property type="project" value="UniProtKB-EC"/>
</dbReference>
<accession>A0A5J4W2I9</accession>
<comment type="subcellular location">
    <subcellularLocation>
        <location evidence="1">Nucleus</location>
    </subcellularLocation>
</comment>
<feature type="domain" description="Histone deacetylase" evidence="10">
    <location>
        <begin position="23"/>
        <end position="345"/>
    </location>
</feature>